<dbReference type="InterPro" id="IPR030949">
    <property type="entry name" value="ECF_S_folate_fam"/>
</dbReference>
<feature type="transmembrane region" description="Helical" evidence="1">
    <location>
        <begin position="105"/>
        <end position="128"/>
    </location>
</feature>
<dbReference type="Pfam" id="PF12822">
    <property type="entry name" value="ECF_trnsprt"/>
    <property type="match status" value="1"/>
</dbReference>
<gene>
    <name evidence="2" type="ORF">C683_0145</name>
</gene>
<dbReference type="Gene3D" id="1.10.1760.20">
    <property type="match status" value="1"/>
</dbReference>
<dbReference type="OrthoDB" id="4624at2"/>
<protein>
    <submittedName>
        <fullName evidence="2">Substrate-specific component FolT of folate ECF transporter</fullName>
    </submittedName>
</protein>
<dbReference type="InterPro" id="IPR024529">
    <property type="entry name" value="ECF_trnsprt_substrate-spec"/>
</dbReference>
<organism evidence="2 3">
    <name type="scientific">Catellicoccus marimammalium M35/04/3</name>
    <dbReference type="NCBI Taxonomy" id="1234409"/>
    <lineage>
        <taxon>Bacteria</taxon>
        <taxon>Bacillati</taxon>
        <taxon>Bacillota</taxon>
        <taxon>Bacilli</taxon>
        <taxon>Lactobacillales</taxon>
        <taxon>Enterococcaceae</taxon>
        <taxon>Catellicoccus</taxon>
    </lineage>
</organism>
<accession>K8ZQN1</accession>
<sequence>MKTKKRTKKIVLLALLVAIMVIFSRFISIETEFLKFSFTFIPEAITGALFGPIWTPVATVAADFIGMWIAPKAQFFFGFTLNALITGVIYGYFLGKREVKWSNIAWAVILNAVIVRLILTPIWLYMMYHMPLLAIMPVRILKQCITVPLEIIALDLILRRLPLARWRKEIDG</sequence>
<dbReference type="NCBIfam" id="TIGR04518">
    <property type="entry name" value="ECF_S_folT_fam"/>
    <property type="match status" value="1"/>
</dbReference>
<keyword evidence="1" id="KW-0472">Membrane</keyword>
<feature type="transmembrane region" description="Helical" evidence="1">
    <location>
        <begin position="73"/>
        <end position="93"/>
    </location>
</feature>
<evidence type="ECO:0000256" key="1">
    <source>
        <dbReference type="SAM" id="Phobius"/>
    </source>
</evidence>
<dbReference type="EMBL" id="AMYT01000007">
    <property type="protein sequence ID" value="EKU27886.1"/>
    <property type="molecule type" value="Genomic_DNA"/>
</dbReference>
<dbReference type="Proteomes" id="UP000016057">
    <property type="component" value="Unassembled WGS sequence"/>
</dbReference>
<keyword evidence="1" id="KW-0812">Transmembrane</keyword>
<name>K8ZQN1_9ENTE</name>
<dbReference type="eggNOG" id="COG3275">
    <property type="taxonomic scope" value="Bacteria"/>
</dbReference>
<evidence type="ECO:0000313" key="2">
    <source>
        <dbReference type="EMBL" id="EKU27886.1"/>
    </source>
</evidence>
<proteinExistence type="predicted"/>
<comment type="caution">
    <text evidence="2">The sequence shown here is derived from an EMBL/GenBank/DDBJ whole genome shotgun (WGS) entry which is preliminary data.</text>
</comment>
<dbReference type="RefSeq" id="WP_009488325.1">
    <property type="nucleotide sequence ID" value="NZ_AMYT01000007.1"/>
</dbReference>
<keyword evidence="1" id="KW-1133">Transmembrane helix</keyword>
<dbReference type="GO" id="GO:0022857">
    <property type="term" value="F:transmembrane transporter activity"/>
    <property type="evidence" value="ECO:0007669"/>
    <property type="project" value="InterPro"/>
</dbReference>
<dbReference type="AlphaFoldDB" id="K8ZQN1"/>
<keyword evidence="3" id="KW-1185">Reference proteome</keyword>
<evidence type="ECO:0000313" key="3">
    <source>
        <dbReference type="Proteomes" id="UP000016057"/>
    </source>
</evidence>
<dbReference type="STRING" id="1234409.C683_0145"/>
<reference evidence="2 3" key="1">
    <citation type="journal article" date="2013" name="Genome Announc.">
        <title>Draft Genome Sequence of Catellicoccus marimammalium, a Novel Species Commonly Found in Gull Feces.</title>
        <authorList>
            <person name="Weigand M.R."/>
            <person name="Ryu H."/>
            <person name="Bozcek L."/>
            <person name="Konstantinidis K.T."/>
            <person name="Santo Domingo J.W."/>
        </authorList>
    </citation>
    <scope>NUCLEOTIDE SEQUENCE [LARGE SCALE GENOMIC DNA]</scope>
    <source>
        <strain evidence="2 3">M35/04/3</strain>
    </source>
</reference>